<dbReference type="Gene3D" id="1.10.3080.10">
    <property type="entry name" value="Clc chloride channel"/>
    <property type="match status" value="1"/>
</dbReference>
<dbReference type="InterPro" id="IPR014743">
    <property type="entry name" value="Cl-channel_core"/>
</dbReference>
<dbReference type="InterPro" id="IPR050368">
    <property type="entry name" value="ClC-type_chloride_channel"/>
</dbReference>
<name>A0A5B6TPH2_9BACT</name>
<dbReference type="CDD" id="cd03682">
    <property type="entry name" value="ClC_sycA_like"/>
    <property type="match status" value="1"/>
</dbReference>
<reference evidence="6 7" key="1">
    <citation type="submission" date="2019-07" db="EMBL/GenBank/DDBJ databases">
        <title>Rufibacter sp. nov., isolated from lake sediment.</title>
        <authorList>
            <person name="Qu J.-H."/>
        </authorList>
    </citation>
    <scope>NUCLEOTIDE SEQUENCE [LARGE SCALE GENOMIC DNA]</scope>
    <source>
        <strain evidence="6 7">NBS58-1</strain>
    </source>
</reference>
<gene>
    <name evidence="6" type="ORF">FOA19_13755</name>
</gene>
<evidence type="ECO:0000256" key="2">
    <source>
        <dbReference type="ARBA" id="ARBA00022692"/>
    </source>
</evidence>
<sequence length="441" mass="46884">MSFFKKPGFSFSAFFRSSFPLDFYLNSKYLFRWLGLALLVGVMAGSASALFLVLLDLATSYRETHPLIIWLLPAGGFLVGWVYHQWGREAEGGNNLLLQAIQTPSSKKIPLVMAPLVLVATVLTHMVGGSAGREGTAVQMGGALADQLTTVFKLRPRDRKMLLICGVSAGFASVFGTPLAGAVFALEVFLLGQLRYNALLPSFLAAIIADAVTSAWGVGHTLYPVVEVPSMTVWTLGATLLAGICFALAARLFSVASHAVGNTFKKHVAYPPLRPVVGGLVLALVIWSLGTTKYIGLGIPTILASFSTQLPSHDFLVKLALTAFTLGCGFKGGEVTPLFFIGATLGNTLFPWLPLPLELLAALGFVAVFAGAANTPLACLLMAMELFGGSIGLYAGLACAVAYLFSGHTGIYGAQVVENSKHPYYAREAGIRLAAIKRRLF</sequence>
<feature type="transmembrane region" description="Helical" evidence="5">
    <location>
        <begin position="162"/>
        <end position="186"/>
    </location>
</feature>
<dbReference type="AlphaFoldDB" id="A0A5B6TPH2"/>
<dbReference type="Proteomes" id="UP000324133">
    <property type="component" value="Unassembled WGS sequence"/>
</dbReference>
<feature type="transmembrane region" description="Helical" evidence="5">
    <location>
        <begin position="109"/>
        <end position="127"/>
    </location>
</feature>
<dbReference type="GO" id="GO:0016020">
    <property type="term" value="C:membrane"/>
    <property type="evidence" value="ECO:0007669"/>
    <property type="project" value="UniProtKB-SubCell"/>
</dbReference>
<dbReference type="PANTHER" id="PTHR43427">
    <property type="entry name" value="CHLORIDE CHANNEL PROTEIN CLC-E"/>
    <property type="match status" value="1"/>
</dbReference>
<dbReference type="InterPro" id="IPR001807">
    <property type="entry name" value="ClC"/>
</dbReference>
<proteinExistence type="predicted"/>
<evidence type="ECO:0000256" key="3">
    <source>
        <dbReference type="ARBA" id="ARBA00022989"/>
    </source>
</evidence>
<dbReference type="RefSeq" id="WP_149091372.1">
    <property type="nucleotide sequence ID" value="NZ_VKKY01000002.1"/>
</dbReference>
<evidence type="ECO:0000256" key="1">
    <source>
        <dbReference type="ARBA" id="ARBA00004141"/>
    </source>
</evidence>
<organism evidence="6 7">
    <name type="scientific">Rufibacter hautae</name>
    <dbReference type="NCBI Taxonomy" id="2595005"/>
    <lineage>
        <taxon>Bacteria</taxon>
        <taxon>Pseudomonadati</taxon>
        <taxon>Bacteroidota</taxon>
        <taxon>Cytophagia</taxon>
        <taxon>Cytophagales</taxon>
        <taxon>Hymenobacteraceae</taxon>
        <taxon>Rufibacter</taxon>
    </lineage>
</organism>
<evidence type="ECO:0000313" key="6">
    <source>
        <dbReference type="EMBL" id="KAA3438313.1"/>
    </source>
</evidence>
<feature type="transmembrane region" description="Helical" evidence="5">
    <location>
        <begin position="30"/>
        <end position="55"/>
    </location>
</feature>
<feature type="transmembrane region" description="Helical" evidence="5">
    <location>
        <begin position="67"/>
        <end position="86"/>
    </location>
</feature>
<keyword evidence="2 5" id="KW-0812">Transmembrane</keyword>
<feature type="transmembrane region" description="Helical" evidence="5">
    <location>
        <begin position="353"/>
        <end position="374"/>
    </location>
</feature>
<dbReference type="PANTHER" id="PTHR43427:SF12">
    <property type="entry name" value="CHLORIDE TRANSPORTER"/>
    <property type="match status" value="1"/>
</dbReference>
<evidence type="ECO:0000256" key="5">
    <source>
        <dbReference type="SAM" id="Phobius"/>
    </source>
</evidence>
<feature type="transmembrane region" description="Helical" evidence="5">
    <location>
        <begin position="276"/>
        <end position="303"/>
    </location>
</feature>
<protein>
    <submittedName>
        <fullName evidence="6">Voltage-gated chloride channel family protein</fullName>
    </submittedName>
</protein>
<comment type="subcellular location">
    <subcellularLocation>
        <location evidence="1">Membrane</location>
        <topology evidence="1">Multi-pass membrane protein</topology>
    </subcellularLocation>
</comment>
<dbReference type="EMBL" id="VKKY01000002">
    <property type="protein sequence ID" value="KAA3438313.1"/>
    <property type="molecule type" value="Genomic_DNA"/>
</dbReference>
<dbReference type="Pfam" id="PF00654">
    <property type="entry name" value="Voltage_CLC"/>
    <property type="match status" value="1"/>
</dbReference>
<dbReference type="GO" id="GO:0015108">
    <property type="term" value="F:chloride transmembrane transporter activity"/>
    <property type="evidence" value="ECO:0007669"/>
    <property type="project" value="InterPro"/>
</dbReference>
<dbReference type="OrthoDB" id="9767361at2"/>
<feature type="transmembrane region" description="Helical" evidence="5">
    <location>
        <begin position="315"/>
        <end position="333"/>
    </location>
</feature>
<feature type="transmembrane region" description="Helical" evidence="5">
    <location>
        <begin position="386"/>
        <end position="405"/>
    </location>
</feature>
<evidence type="ECO:0000313" key="7">
    <source>
        <dbReference type="Proteomes" id="UP000324133"/>
    </source>
</evidence>
<accession>A0A5B6TPH2</accession>
<keyword evidence="3 5" id="KW-1133">Transmembrane helix</keyword>
<evidence type="ECO:0000256" key="4">
    <source>
        <dbReference type="ARBA" id="ARBA00023136"/>
    </source>
</evidence>
<comment type="caution">
    <text evidence="6">The sequence shown here is derived from an EMBL/GenBank/DDBJ whole genome shotgun (WGS) entry which is preliminary data.</text>
</comment>
<keyword evidence="7" id="KW-1185">Reference proteome</keyword>
<dbReference type="SUPFAM" id="SSF81340">
    <property type="entry name" value="Clc chloride channel"/>
    <property type="match status" value="1"/>
</dbReference>
<dbReference type="PRINTS" id="PR00762">
    <property type="entry name" value="CLCHANNEL"/>
</dbReference>
<keyword evidence="4 5" id="KW-0472">Membrane</keyword>
<feature type="transmembrane region" description="Helical" evidence="5">
    <location>
        <begin position="231"/>
        <end position="256"/>
    </location>
</feature>